<sequence length="329" mass="37044">MQLRQFIQQYRKDWKELDQLTSTLQKRKKNLTSTTIDNFDQLYQKVAQNLSYSQTYFPNEDVTEHLNEIVSKAHNVLYQEQQSSWKQIRYFFSTKFIGLLLEQWKAIVFAMILLLLGGLASFLSVIDNPLHINRILPAEMVQSIADPGELENVSDSVNTSLMSAQIMTNNIKVAFLAFAGGITFGILTLYILVYNGILIGALAGLFWTSGNSYVFWAYIVPHGIIELLAIFIAGGAGLLMGYKLFVPGNLSRLYQLKVQAVRSVQLLLGTIPLFILAGIIEGFITPADLSLEIKYAFATLTFVGFILYMLVGNYFLKKQNAKANHDLVD</sequence>
<keyword evidence="1" id="KW-1133">Transmembrane helix</keyword>
<proteinExistence type="predicted"/>
<feature type="transmembrane region" description="Helical" evidence="1">
    <location>
        <begin position="197"/>
        <end position="218"/>
    </location>
</feature>
<dbReference type="Pfam" id="PF01944">
    <property type="entry name" value="SpoIIM"/>
    <property type="match status" value="1"/>
</dbReference>
<keyword evidence="1" id="KW-0472">Membrane</keyword>
<evidence type="ECO:0000256" key="1">
    <source>
        <dbReference type="SAM" id="Phobius"/>
    </source>
</evidence>
<feature type="transmembrane region" description="Helical" evidence="1">
    <location>
        <begin position="266"/>
        <end position="284"/>
    </location>
</feature>
<organism evidence="2 3">
    <name type="scientific">Paraliobacillus quinghaiensis</name>
    <dbReference type="NCBI Taxonomy" id="470815"/>
    <lineage>
        <taxon>Bacteria</taxon>
        <taxon>Bacillati</taxon>
        <taxon>Bacillota</taxon>
        <taxon>Bacilli</taxon>
        <taxon>Bacillales</taxon>
        <taxon>Bacillaceae</taxon>
        <taxon>Paraliobacillus</taxon>
    </lineage>
</organism>
<dbReference type="Proteomes" id="UP000618460">
    <property type="component" value="Unassembled WGS sequence"/>
</dbReference>
<accession>A0A917WUN2</accession>
<feature type="transmembrane region" description="Helical" evidence="1">
    <location>
        <begin position="224"/>
        <end position="245"/>
    </location>
</feature>
<dbReference type="InterPro" id="IPR002798">
    <property type="entry name" value="SpoIIM-like"/>
</dbReference>
<reference evidence="2" key="1">
    <citation type="journal article" date="2014" name="Int. J. Syst. Evol. Microbiol.">
        <title>Complete genome sequence of Corynebacterium casei LMG S-19264T (=DSM 44701T), isolated from a smear-ripened cheese.</title>
        <authorList>
            <consortium name="US DOE Joint Genome Institute (JGI-PGF)"/>
            <person name="Walter F."/>
            <person name="Albersmeier A."/>
            <person name="Kalinowski J."/>
            <person name="Ruckert C."/>
        </authorList>
    </citation>
    <scope>NUCLEOTIDE SEQUENCE</scope>
    <source>
        <strain evidence="2">CGMCC 1.6333</strain>
    </source>
</reference>
<keyword evidence="1" id="KW-0812">Transmembrane</keyword>
<evidence type="ECO:0000313" key="3">
    <source>
        <dbReference type="Proteomes" id="UP000618460"/>
    </source>
</evidence>
<keyword evidence="3" id="KW-1185">Reference proteome</keyword>
<feature type="transmembrane region" description="Helical" evidence="1">
    <location>
        <begin position="296"/>
        <end position="316"/>
    </location>
</feature>
<gene>
    <name evidence="2" type="ORF">GCM10011351_15520</name>
</gene>
<evidence type="ECO:0008006" key="4">
    <source>
        <dbReference type="Google" id="ProtNLM"/>
    </source>
</evidence>
<feature type="transmembrane region" description="Helical" evidence="1">
    <location>
        <begin position="106"/>
        <end position="126"/>
    </location>
</feature>
<dbReference type="RefSeq" id="WP_117154143.1">
    <property type="nucleotide sequence ID" value="NZ_BMLG01000006.1"/>
</dbReference>
<feature type="transmembrane region" description="Helical" evidence="1">
    <location>
        <begin position="171"/>
        <end position="192"/>
    </location>
</feature>
<dbReference type="OrthoDB" id="9800053at2"/>
<name>A0A917WUN2_9BACI</name>
<dbReference type="EMBL" id="BMLG01000006">
    <property type="protein sequence ID" value="GGM30294.1"/>
    <property type="molecule type" value="Genomic_DNA"/>
</dbReference>
<evidence type="ECO:0000313" key="2">
    <source>
        <dbReference type="EMBL" id="GGM30294.1"/>
    </source>
</evidence>
<dbReference type="PANTHER" id="PTHR35337">
    <property type="entry name" value="SLR1478 PROTEIN"/>
    <property type="match status" value="1"/>
</dbReference>
<reference evidence="2" key="2">
    <citation type="submission" date="2020-09" db="EMBL/GenBank/DDBJ databases">
        <authorList>
            <person name="Sun Q."/>
            <person name="Zhou Y."/>
        </authorList>
    </citation>
    <scope>NUCLEOTIDE SEQUENCE</scope>
    <source>
        <strain evidence="2">CGMCC 1.6333</strain>
    </source>
</reference>
<protein>
    <recommendedName>
        <fullName evidence="4">Stage II sporulation protein M</fullName>
    </recommendedName>
</protein>
<dbReference type="PANTHER" id="PTHR35337:SF1">
    <property type="entry name" value="SLR1478 PROTEIN"/>
    <property type="match status" value="1"/>
</dbReference>
<comment type="caution">
    <text evidence="2">The sequence shown here is derived from an EMBL/GenBank/DDBJ whole genome shotgun (WGS) entry which is preliminary data.</text>
</comment>
<dbReference type="AlphaFoldDB" id="A0A917WUN2"/>